<feature type="compositionally biased region" description="Acidic residues" evidence="1">
    <location>
        <begin position="285"/>
        <end position="294"/>
    </location>
</feature>
<accession>A0ABU6S9J0</accession>
<sequence length="318" mass="35175">MVHGSGPVNLLKWIGLALTRYRFYRTWVTVRPVNSTKSCRPRDNSGYIRYPANGSRERTGERIQGSNVFGNARAGCRPACQEMRNARAGCRPACSRFWVVALKDHHVPPINAVCPALDWVHDIRRSEPYWGLSLSNRRVREVNRRMSSWPALGPVDYLLPRAGNLRFSPPYSYTTQDFSSFSLSLDTMQPSAPHPPRSAGSPSSSVSSGSSGSYHRECERSPRTPLPPPAPLPAPGPAHPVPRTPMMEACRYCNLFPRRRVAPPTPPSSPPPSDDEPSVERIDPEAELEGDPEEPYLVGDAYPGGYDAYVSDASYGSE</sequence>
<organism evidence="2 3">
    <name type="scientific">Stylosanthes scabra</name>
    <dbReference type="NCBI Taxonomy" id="79078"/>
    <lineage>
        <taxon>Eukaryota</taxon>
        <taxon>Viridiplantae</taxon>
        <taxon>Streptophyta</taxon>
        <taxon>Embryophyta</taxon>
        <taxon>Tracheophyta</taxon>
        <taxon>Spermatophyta</taxon>
        <taxon>Magnoliopsida</taxon>
        <taxon>eudicotyledons</taxon>
        <taxon>Gunneridae</taxon>
        <taxon>Pentapetalae</taxon>
        <taxon>rosids</taxon>
        <taxon>fabids</taxon>
        <taxon>Fabales</taxon>
        <taxon>Fabaceae</taxon>
        <taxon>Papilionoideae</taxon>
        <taxon>50 kb inversion clade</taxon>
        <taxon>dalbergioids sensu lato</taxon>
        <taxon>Dalbergieae</taxon>
        <taxon>Pterocarpus clade</taxon>
        <taxon>Stylosanthes</taxon>
    </lineage>
</organism>
<gene>
    <name evidence="2" type="ORF">PIB30_022963</name>
</gene>
<dbReference type="EMBL" id="JASCZI010060494">
    <property type="protein sequence ID" value="MED6132884.1"/>
    <property type="molecule type" value="Genomic_DNA"/>
</dbReference>
<evidence type="ECO:0000313" key="3">
    <source>
        <dbReference type="Proteomes" id="UP001341840"/>
    </source>
</evidence>
<comment type="caution">
    <text evidence="2">The sequence shown here is derived from an EMBL/GenBank/DDBJ whole genome shotgun (WGS) entry which is preliminary data.</text>
</comment>
<feature type="region of interest" description="Disordered" evidence="1">
    <location>
        <begin position="261"/>
        <end position="303"/>
    </location>
</feature>
<feature type="compositionally biased region" description="Low complexity" evidence="1">
    <location>
        <begin position="197"/>
        <end position="213"/>
    </location>
</feature>
<evidence type="ECO:0000313" key="2">
    <source>
        <dbReference type="EMBL" id="MED6132884.1"/>
    </source>
</evidence>
<feature type="region of interest" description="Disordered" evidence="1">
    <location>
        <begin position="185"/>
        <end position="242"/>
    </location>
</feature>
<feature type="compositionally biased region" description="Pro residues" evidence="1">
    <location>
        <begin position="224"/>
        <end position="242"/>
    </location>
</feature>
<evidence type="ECO:0000256" key="1">
    <source>
        <dbReference type="SAM" id="MobiDB-lite"/>
    </source>
</evidence>
<feature type="compositionally biased region" description="Pro residues" evidence="1">
    <location>
        <begin position="263"/>
        <end position="272"/>
    </location>
</feature>
<dbReference type="Proteomes" id="UP001341840">
    <property type="component" value="Unassembled WGS sequence"/>
</dbReference>
<protein>
    <submittedName>
        <fullName evidence="2">Uncharacterized protein</fullName>
    </submittedName>
</protein>
<name>A0ABU6S9J0_9FABA</name>
<reference evidence="2 3" key="1">
    <citation type="journal article" date="2023" name="Plants (Basel)">
        <title>Bridging the Gap: Combining Genomics and Transcriptomics Approaches to Understand Stylosanthes scabra, an Orphan Legume from the Brazilian Caatinga.</title>
        <authorList>
            <person name="Ferreira-Neto J.R.C."/>
            <person name="da Silva M.D."/>
            <person name="Binneck E."/>
            <person name="de Melo N.F."/>
            <person name="da Silva R.H."/>
            <person name="de Melo A.L.T.M."/>
            <person name="Pandolfi V."/>
            <person name="Bustamante F.O."/>
            <person name="Brasileiro-Vidal A.C."/>
            <person name="Benko-Iseppon A.M."/>
        </authorList>
    </citation>
    <scope>NUCLEOTIDE SEQUENCE [LARGE SCALE GENOMIC DNA]</scope>
    <source>
        <tissue evidence="2">Leaves</tissue>
    </source>
</reference>
<keyword evidence="3" id="KW-1185">Reference proteome</keyword>
<proteinExistence type="predicted"/>